<feature type="region of interest" description="Disordered" evidence="1">
    <location>
        <begin position="640"/>
        <end position="660"/>
    </location>
</feature>
<dbReference type="EMBL" id="MU806004">
    <property type="protein sequence ID" value="KAJ3842486.1"/>
    <property type="molecule type" value="Genomic_DNA"/>
</dbReference>
<comment type="caution">
    <text evidence="3">The sequence shown here is derived from an EMBL/GenBank/DDBJ whole genome shotgun (WGS) entry which is preliminary data.</text>
</comment>
<feature type="domain" description="Mediator complex subunit 16 C-terminal" evidence="2">
    <location>
        <begin position="816"/>
        <end position="862"/>
    </location>
</feature>
<dbReference type="InterPro" id="IPR048339">
    <property type="entry name" value="Mediator_Med16_C"/>
</dbReference>
<name>A0AA38PGV3_9AGAR</name>
<accession>A0AA38PGV3</accession>
<evidence type="ECO:0000256" key="1">
    <source>
        <dbReference type="SAM" id="MobiDB-lite"/>
    </source>
</evidence>
<reference evidence="3" key="1">
    <citation type="submission" date="2022-08" db="EMBL/GenBank/DDBJ databases">
        <authorList>
            <consortium name="DOE Joint Genome Institute"/>
            <person name="Min B."/>
            <person name="Riley R."/>
            <person name="Sierra-Patev S."/>
            <person name="Naranjo-Ortiz M."/>
            <person name="Looney B."/>
            <person name="Konkel Z."/>
            <person name="Slot J.C."/>
            <person name="Sakamoto Y."/>
            <person name="Steenwyk J.L."/>
            <person name="Rokas A."/>
            <person name="Carro J."/>
            <person name="Camarero S."/>
            <person name="Ferreira P."/>
            <person name="Molpeceres G."/>
            <person name="Ruiz-Duenas F.J."/>
            <person name="Serrano A."/>
            <person name="Henrissat B."/>
            <person name="Drula E."/>
            <person name="Hughes K.W."/>
            <person name="Mata J.L."/>
            <person name="Ishikawa N.K."/>
            <person name="Vargas-Isla R."/>
            <person name="Ushijima S."/>
            <person name="Smith C.A."/>
            <person name="Ahrendt S."/>
            <person name="Andreopoulos W."/>
            <person name="He G."/>
            <person name="Labutti K."/>
            <person name="Lipzen A."/>
            <person name="Ng V."/>
            <person name="Sandor L."/>
            <person name="Barry K."/>
            <person name="Martinez A.T."/>
            <person name="Xiao Y."/>
            <person name="Gibbons J.G."/>
            <person name="Terashima K."/>
            <person name="Hibbett D.S."/>
            <person name="Grigoriev I.V."/>
        </authorList>
    </citation>
    <scope>NUCLEOTIDE SEQUENCE</scope>
    <source>
        <strain evidence="3">TFB9207</strain>
    </source>
</reference>
<evidence type="ECO:0000313" key="3">
    <source>
        <dbReference type="EMBL" id="KAJ3842486.1"/>
    </source>
</evidence>
<sequence>MMEAAGNSSWWDFHALSENPRKPVEWSNSSIIFTAHALQPLILARHFSSSKQFTLPLPTPILSNPSAYKPPTVITCSSDDNWLFAFFPGRGEDGLSCLWNKGVELDSWAVKEWWMFAQSAGVVAARWLGGAREWIIDSTTGVPARLPPQGPRTPVSNPTLVLVTENHRIFVCYLRYYKLTLQMFSCSLLQPSATFEQQSDNSKDELIEVDSVRICTHAAIGTTYGDSIILIAMRSQVFPVSSLTLDQTDQFSLDLGLSLDMEPEQTEIYPISCEDPGEDSKIEIAKVQLQYNGSRMILSSKVLPAIQNAPHRLRDLLFVCKPPSNGGTSPSNLYLVAGFLDFKDYTSPPLSSLHCYTFTKTDATSEEGTWTMQPKITREFDTVVLAQVVASQPVNKDHGIYVCVYNTSDTQARGTRQAEKSVGQLKTLKIPELTDDDAWDSSPLLSRFRREVSVNSVVSPGQTLLCTIYPSPWTSEVSTLKLPEPKATDAPPTGSIPPLALSIVVAVLSNRSTDDLTHALLQPATPLSEVAEVLYHVFTLLDRHLPGSYTLQLGLIVESYRSRTLRAISKVHDKDRTDAVWRATHDMISVATCNAVFSDCTDGEEYHTELIWQMIDLSSWILGLAETLVKECILSSDFNESTGSTKEAQEDVFGSSPPTKNTNLRSLESPVFMHFVHPQALKNLRIALGHVNQFRKYLTRLTPTTENSQLSKEVLIDLVEHSGIDIQGLDEILERLEKSVEGFDEDDLRRAMVSCQPAEYMQIPLRETVNSMSKSPALNKAKLFLGVHEMIDGQAQTDRPRKDSSRDKDVVSKGLLLHRAQGMNCVRCGGRSEYGKDPLASRPMTNWEKSWARRCLCGGSWTRATYSS</sequence>
<evidence type="ECO:0000313" key="4">
    <source>
        <dbReference type="Proteomes" id="UP001163846"/>
    </source>
</evidence>
<protein>
    <recommendedName>
        <fullName evidence="2">Mediator complex subunit 16 C-terminal domain-containing protein</fullName>
    </recommendedName>
</protein>
<keyword evidence="4" id="KW-1185">Reference proteome</keyword>
<evidence type="ECO:0000259" key="2">
    <source>
        <dbReference type="Pfam" id="PF20719"/>
    </source>
</evidence>
<dbReference type="Proteomes" id="UP001163846">
    <property type="component" value="Unassembled WGS sequence"/>
</dbReference>
<gene>
    <name evidence="3" type="ORF">F5878DRAFT_555752</name>
</gene>
<dbReference type="AlphaFoldDB" id="A0AA38PGV3"/>
<dbReference type="Pfam" id="PF20719">
    <property type="entry name" value="Med16_C"/>
    <property type="match status" value="1"/>
</dbReference>
<proteinExistence type="predicted"/>
<organism evidence="3 4">
    <name type="scientific">Lentinula raphanica</name>
    <dbReference type="NCBI Taxonomy" id="153919"/>
    <lineage>
        <taxon>Eukaryota</taxon>
        <taxon>Fungi</taxon>
        <taxon>Dikarya</taxon>
        <taxon>Basidiomycota</taxon>
        <taxon>Agaricomycotina</taxon>
        <taxon>Agaricomycetes</taxon>
        <taxon>Agaricomycetidae</taxon>
        <taxon>Agaricales</taxon>
        <taxon>Marasmiineae</taxon>
        <taxon>Omphalotaceae</taxon>
        <taxon>Lentinula</taxon>
    </lineage>
</organism>